<protein>
    <submittedName>
        <fullName evidence="4">Alkaline phosphatase family protein</fullName>
    </submittedName>
</protein>
<dbReference type="Gene3D" id="3.40.720.10">
    <property type="entry name" value="Alkaline Phosphatase, subunit A"/>
    <property type="match status" value="1"/>
</dbReference>
<evidence type="ECO:0000313" key="5">
    <source>
        <dbReference type="Proteomes" id="UP001629230"/>
    </source>
</evidence>
<feature type="signal peptide" evidence="3">
    <location>
        <begin position="1"/>
        <end position="27"/>
    </location>
</feature>
<keyword evidence="1" id="KW-0378">Hydrolase</keyword>
<reference evidence="4 5" key="1">
    <citation type="journal article" date="2024" name="Chem. Sci.">
        <title>Discovery of megapolipeptins by genome mining of a Burkholderiales bacteria collection.</title>
        <authorList>
            <person name="Paulo B.S."/>
            <person name="Recchia M.J.J."/>
            <person name="Lee S."/>
            <person name="Fergusson C.H."/>
            <person name="Romanowski S.B."/>
            <person name="Hernandez A."/>
            <person name="Krull N."/>
            <person name="Liu D.Y."/>
            <person name="Cavanagh H."/>
            <person name="Bos A."/>
            <person name="Gray C.A."/>
            <person name="Murphy B.T."/>
            <person name="Linington R.G."/>
            <person name="Eustaquio A.S."/>
        </authorList>
    </citation>
    <scope>NUCLEOTIDE SEQUENCE [LARGE SCALE GENOMIC DNA]</scope>
    <source>
        <strain evidence="4 5">RL17-350-BIC-A</strain>
    </source>
</reference>
<dbReference type="InterPro" id="IPR017850">
    <property type="entry name" value="Alkaline_phosphatase_core_sf"/>
</dbReference>
<evidence type="ECO:0000256" key="1">
    <source>
        <dbReference type="ARBA" id="ARBA00022801"/>
    </source>
</evidence>
<feature type="chain" id="PRO_5045892228" evidence="3">
    <location>
        <begin position="28"/>
        <end position="778"/>
    </location>
</feature>
<evidence type="ECO:0000256" key="3">
    <source>
        <dbReference type="SAM" id="SignalP"/>
    </source>
</evidence>
<sequence length="778" mass="80938">MSVNSTSRTTTLLLTSIAAACVLTACGGNDNSTPAASNAPTQTFAGAVAAAGFVPGSTTGDPILKAGYYAGATVCVDANGNGKCDGAETIATTDSTGHFTLKTSGSGQLIADVSTKATNTATGAAAPSHMILRASAAQIADQGATNVVISPMSSEVQRLVEANGTTYATEKANLATRLSGPGVAASAATVAAADVLGDVNKLSGAEQSTILFEDNALTNRYTYATTKLDRGDMYPDNLAVAGGDPSLVGKAGVTSTTAVVPTQTQTPITFAQSQQAAFNVEGIPRYDAVFIVMLENRSIGTTTGGTIGIEGSGDAPYIAGNLDFTSGKWNQATTYYSTGNPSEPNYTALGGADDWGITDDNWWGCGVDASALKDTAFAGGKASDGQPLVATPAVPANQNGDLSGFGTCPTGTTAAHNIVQPNLFTQLSNAGLAWRTYSESMNPGQDPRTDSIADPAVVAGYNGIAGTVTAGLTSPALNMPSALYKTKHHPGMAYQTARSLPEFFASNRTIFGTQYASALQNTSVYPVPSGYNFDQFDTDLQNGDVGAVNFVVPDQCDDMHGTGNDPTCKGDNLVKRGDAYVQQVVTKIQASPIWNNPKRHVAIVVMFDEGEGSSTSCCGWNPSQTSAAEPLTFTNGKYTPTTTTQYNKGNHGHGNSIFGVVTNHGAQGIQDSDAYSHFALVRTLQDMFQLADPAPGQESTYIARSKYTESFITANILNLPELADSADTHFDSVRPMNHAYITPQGYTQKLNPADIIGTQEANRQPGPDKTQTNIWTIQ</sequence>
<accession>A0ABW9B0J0</accession>
<dbReference type="InterPro" id="IPR007312">
    <property type="entry name" value="Phosphoesterase"/>
</dbReference>
<evidence type="ECO:0000256" key="2">
    <source>
        <dbReference type="SAM" id="MobiDB-lite"/>
    </source>
</evidence>
<dbReference type="Pfam" id="PF04185">
    <property type="entry name" value="Phosphoesterase"/>
    <property type="match status" value="1"/>
</dbReference>
<comment type="caution">
    <text evidence="4">The sequence shown here is derived from an EMBL/GenBank/DDBJ whole genome shotgun (WGS) entry which is preliminary data.</text>
</comment>
<dbReference type="Proteomes" id="UP001629230">
    <property type="component" value="Unassembled WGS sequence"/>
</dbReference>
<dbReference type="PANTHER" id="PTHR31956:SF8">
    <property type="entry name" value="ACID PHOSPHATASE PHOA (AFU_ORTHOLOGUE AFUA_1G03570)"/>
    <property type="match status" value="1"/>
</dbReference>
<keyword evidence="5" id="KW-1185">Reference proteome</keyword>
<organism evidence="4 5">
    <name type="scientific">Paraburkholderia dipogonis</name>
    <dbReference type="NCBI Taxonomy" id="1211383"/>
    <lineage>
        <taxon>Bacteria</taxon>
        <taxon>Pseudomonadati</taxon>
        <taxon>Pseudomonadota</taxon>
        <taxon>Betaproteobacteria</taxon>
        <taxon>Burkholderiales</taxon>
        <taxon>Burkholderiaceae</taxon>
        <taxon>Paraburkholderia</taxon>
    </lineage>
</organism>
<dbReference type="PANTHER" id="PTHR31956">
    <property type="entry name" value="NON-SPECIFIC PHOSPHOLIPASE C4-RELATED"/>
    <property type="match status" value="1"/>
</dbReference>
<gene>
    <name evidence="4" type="ORF">PQR57_35970</name>
</gene>
<feature type="region of interest" description="Disordered" evidence="2">
    <location>
        <begin position="759"/>
        <end position="778"/>
    </location>
</feature>
<keyword evidence="3" id="KW-0732">Signal</keyword>
<proteinExistence type="predicted"/>
<dbReference type="RefSeq" id="WP_408180895.1">
    <property type="nucleotide sequence ID" value="NZ_JAQQEZ010000040.1"/>
</dbReference>
<name>A0ABW9B0J0_9BURK</name>
<evidence type="ECO:0000313" key="4">
    <source>
        <dbReference type="EMBL" id="MFM0006370.1"/>
    </source>
</evidence>
<dbReference type="EMBL" id="JAQQEZ010000040">
    <property type="protein sequence ID" value="MFM0006370.1"/>
    <property type="molecule type" value="Genomic_DNA"/>
</dbReference>
<feature type="compositionally biased region" description="Polar residues" evidence="2">
    <location>
        <begin position="769"/>
        <end position="778"/>
    </location>
</feature>